<reference evidence="1 2" key="1">
    <citation type="submission" date="2019-11" db="EMBL/GenBank/DDBJ databases">
        <authorList>
            <person name="Holert J."/>
        </authorList>
    </citation>
    <scope>NUCLEOTIDE SEQUENCE [LARGE SCALE GENOMIC DNA]</scope>
    <source>
        <strain evidence="1">SB11_3</strain>
    </source>
</reference>
<proteinExistence type="predicted"/>
<gene>
    <name evidence="1" type="ORF">OPDIPICF_01202</name>
</gene>
<dbReference type="EMBL" id="CACSIO010000012">
    <property type="protein sequence ID" value="CAA0107507.1"/>
    <property type="molecule type" value="Genomic_DNA"/>
</dbReference>
<evidence type="ECO:0000313" key="2">
    <source>
        <dbReference type="Proteomes" id="UP000441399"/>
    </source>
</evidence>
<name>A0A5S9PTG3_9GAMM</name>
<protein>
    <submittedName>
        <fullName evidence="1">Uncharacterized protein</fullName>
    </submittedName>
</protein>
<sequence length="175" mass="19645">MQCQTCAGYALKPVELAPGLIAAQCSKCDGASIAMLNLRFWIEQQPQDPPSASSEVMDVDDVVGARQCAKCQRLMTKYRVSNAINNRLDVCHSCDEVWFDKGEWQAIVNAGLITDLPAKLTDAGQRALREADRLAREKAFFAQAIGEGFDRVDEFRDWLRDHPNAPEIRRYLLLD</sequence>
<organism evidence="1 2">
    <name type="scientific">BD1-7 clade bacterium</name>
    <dbReference type="NCBI Taxonomy" id="2029982"/>
    <lineage>
        <taxon>Bacteria</taxon>
        <taxon>Pseudomonadati</taxon>
        <taxon>Pseudomonadota</taxon>
        <taxon>Gammaproteobacteria</taxon>
        <taxon>Cellvibrionales</taxon>
        <taxon>Spongiibacteraceae</taxon>
        <taxon>BD1-7 clade</taxon>
    </lineage>
</organism>
<evidence type="ECO:0000313" key="1">
    <source>
        <dbReference type="EMBL" id="CAA0107507.1"/>
    </source>
</evidence>
<dbReference type="Proteomes" id="UP000441399">
    <property type="component" value="Unassembled WGS sequence"/>
</dbReference>
<keyword evidence="2" id="KW-1185">Reference proteome</keyword>
<accession>A0A5S9PTG3</accession>
<dbReference type="OrthoDB" id="9814037at2"/>
<dbReference type="AlphaFoldDB" id="A0A5S9PTG3"/>